<protein>
    <submittedName>
        <fullName evidence="1">Uncharacterized protein</fullName>
    </submittedName>
</protein>
<dbReference type="AlphaFoldDB" id="A0A0F9SRA1"/>
<organism evidence="1">
    <name type="scientific">marine sediment metagenome</name>
    <dbReference type="NCBI Taxonomy" id="412755"/>
    <lineage>
        <taxon>unclassified sequences</taxon>
        <taxon>metagenomes</taxon>
        <taxon>ecological metagenomes</taxon>
    </lineage>
</organism>
<name>A0A0F9SRA1_9ZZZZ</name>
<reference evidence="1" key="1">
    <citation type="journal article" date="2015" name="Nature">
        <title>Complex archaea that bridge the gap between prokaryotes and eukaryotes.</title>
        <authorList>
            <person name="Spang A."/>
            <person name="Saw J.H."/>
            <person name="Jorgensen S.L."/>
            <person name="Zaremba-Niedzwiedzka K."/>
            <person name="Martijn J."/>
            <person name="Lind A.E."/>
            <person name="van Eijk R."/>
            <person name="Schleper C."/>
            <person name="Guy L."/>
            <person name="Ettema T.J."/>
        </authorList>
    </citation>
    <scope>NUCLEOTIDE SEQUENCE</scope>
</reference>
<proteinExistence type="predicted"/>
<dbReference type="EMBL" id="LAZR01000427">
    <property type="protein sequence ID" value="KKN69419.1"/>
    <property type="molecule type" value="Genomic_DNA"/>
</dbReference>
<sequence length="114" mass="13079">MDEMDEINEIDVAEQHVDDGECPCPLCRLAVKIRARYWEARDKLRKIFTHQCVWKSGGKIPWKTCSDSDVMMELETFWCAKCGKIYIPVLDDIPFHPNHKGCIVPVLPSASDIT</sequence>
<evidence type="ECO:0000313" key="1">
    <source>
        <dbReference type="EMBL" id="KKN69419.1"/>
    </source>
</evidence>
<comment type="caution">
    <text evidence="1">The sequence shown here is derived from an EMBL/GenBank/DDBJ whole genome shotgun (WGS) entry which is preliminary data.</text>
</comment>
<accession>A0A0F9SRA1</accession>
<gene>
    <name evidence="1" type="ORF">LCGC14_0441460</name>
</gene>